<evidence type="ECO:0000256" key="1">
    <source>
        <dbReference type="SAM" id="Phobius"/>
    </source>
</evidence>
<reference evidence="2 3" key="1">
    <citation type="journal article" date="2018" name="G3 (Bethesda)">
        <title>Phylogenetic and Phylogenomic Definition of Rhizopus Species.</title>
        <authorList>
            <person name="Gryganskyi A.P."/>
            <person name="Golan J."/>
            <person name="Dolatabadi S."/>
            <person name="Mondo S."/>
            <person name="Robb S."/>
            <person name="Idnurm A."/>
            <person name="Muszewska A."/>
            <person name="Steczkiewicz K."/>
            <person name="Masonjones S."/>
            <person name="Liao H.L."/>
            <person name="Gajdeczka M.T."/>
            <person name="Anike F."/>
            <person name="Vuek A."/>
            <person name="Anishchenko I.M."/>
            <person name="Voigt K."/>
            <person name="de Hoog G.S."/>
            <person name="Smith M.E."/>
            <person name="Heitman J."/>
            <person name="Vilgalys R."/>
            <person name="Stajich J.E."/>
        </authorList>
    </citation>
    <scope>NUCLEOTIDE SEQUENCE [LARGE SCALE GENOMIC DNA]</scope>
    <source>
        <strain evidence="2 3">LSU 92-RS-03</strain>
    </source>
</reference>
<proteinExistence type="predicted"/>
<dbReference type="STRING" id="4846.A0A367J1S4"/>
<dbReference type="OrthoDB" id="196717at2759"/>
<comment type="caution">
    <text evidence="2">The sequence shown here is derived from an EMBL/GenBank/DDBJ whole genome shotgun (WGS) entry which is preliminary data.</text>
</comment>
<sequence>LINVISVKIHPTDTSKKDGSILKATLGLAPYFNMCFWAYQWLTLWPDLVTEHLAVFMVFFGLLFGHQVGLMITAHVSKLKFPYVNVPVNAMLISGCLLAYLQDFVEDT</sequence>
<feature type="transmembrane region" description="Helical" evidence="1">
    <location>
        <begin position="81"/>
        <end position="101"/>
    </location>
</feature>
<accession>A0A367J1S4</accession>
<keyword evidence="1" id="KW-1133">Transmembrane helix</keyword>
<dbReference type="Proteomes" id="UP000253551">
    <property type="component" value="Unassembled WGS sequence"/>
</dbReference>
<evidence type="ECO:0000313" key="3">
    <source>
        <dbReference type="Proteomes" id="UP000253551"/>
    </source>
</evidence>
<protein>
    <submittedName>
        <fullName evidence="2">Uncharacterized protein</fullName>
    </submittedName>
</protein>
<feature type="non-terminal residue" evidence="2">
    <location>
        <position position="1"/>
    </location>
</feature>
<feature type="transmembrane region" description="Helical" evidence="1">
    <location>
        <begin position="21"/>
        <end position="42"/>
    </location>
</feature>
<evidence type="ECO:0000313" key="2">
    <source>
        <dbReference type="EMBL" id="RCH83893.1"/>
    </source>
</evidence>
<name>A0A367J1S4_RHIST</name>
<keyword evidence="1" id="KW-0472">Membrane</keyword>
<keyword evidence="1" id="KW-0812">Transmembrane</keyword>
<dbReference type="AlphaFoldDB" id="A0A367J1S4"/>
<feature type="transmembrane region" description="Helical" evidence="1">
    <location>
        <begin position="54"/>
        <end position="74"/>
    </location>
</feature>
<keyword evidence="3" id="KW-1185">Reference proteome</keyword>
<dbReference type="EMBL" id="PJQM01004607">
    <property type="protein sequence ID" value="RCH83893.1"/>
    <property type="molecule type" value="Genomic_DNA"/>
</dbReference>
<gene>
    <name evidence="2" type="ORF">CU098_009432</name>
</gene>
<organism evidence="2 3">
    <name type="scientific">Rhizopus stolonifer</name>
    <name type="common">Rhizopus nigricans</name>
    <dbReference type="NCBI Taxonomy" id="4846"/>
    <lineage>
        <taxon>Eukaryota</taxon>
        <taxon>Fungi</taxon>
        <taxon>Fungi incertae sedis</taxon>
        <taxon>Mucoromycota</taxon>
        <taxon>Mucoromycotina</taxon>
        <taxon>Mucoromycetes</taxon>
        <taxon>Mucorales</taxon>
        <taxon>Mucorineae</taxon>
        <taxon>Rhizopodaceae</taxon>
        <taxon>Rhizopus</taxon>
    </lineage>
</organism>